<evidence type="ECO:0000256" key="4">
    <source>
        <dbReference type="ARBA" id="ARBA00022741"/>
    </source>
</evidence>
<keyword evidence="3 8" id="KW-0436">Ligase</keyword>
<dbReference type="PROSITE" id="PS51273">
    <property type="entry name" value="GATASE_TYPE_1"/>
    <property type="match status" value="1"/>
</dbReference>
<feature type="binding site" evidence="8">
    <location>
        <position position="268"/>
    </location>
    <ligand>
        <name>L-glutamine</name>
        <dbReference type="ChEBI" id="CHEBI:58359"/>
    </ligand>
</feature>
<feature type="binding site" evidence="8">
    <location>
        <position position="309"/>
    </location>
    <ligand>
        <name>L-glutamine</name>
        <dbReference type="ChEBI" id="CHEBI:58359"/>
    </ligand>
</feature>
<dbReference type="SMART" id="SM01097">
    <property type="entry name" value="CPSase_sm_chain"/>
    <property type="match status" value="1"/>
</dbReference>
<dbReference type="GO" id="GO:0004359">
    <property type="term" value="F:glutaminase activity"/>
    <property type="evidence" value="ECO:0007669"/>
    <property type="project" value="RHEA"/>
</dbReference>
<dbReference type="GO" id="GO:0044205">
    <property type="term" value="P:'de novo' UMP biosynthetic process"/>
    <property type="evidence" value="ECO:0007669"/>
    <property type="project" value="UniProtKB-UniRule"/>
</dbReference>
<dbReference type="PANTHER" id="PTHR43418:SF7">
    <property type="entry name" value="CARBAMOYL-PHOSPHATE SYNTHASE SMALL CHAIN"/>
    <property type="match status" value="1"/>
</dbReference>
<dbReference type="EC" id="6.3.5.5" evidence="8"/>
<dbReference type="Gene3D" id="3.40.50.880">
    <property type="match status" value="1"/>
</dbReference>
<dbReference type="Pfam" id="PF00117">
    <property type="entry name" value="GATase"/>
    <property type="match status" value="1"/>
</dbReference>
<evidence type="ECO:0000256" key="2">
    <source>
        <dbReference type="ARBA" id="ARBA00007800"/>
    </source>
</evidence>
<feature type="binding site" evidence="8">
    <location>
        <position position="306"/>
    </location>
    <ligand>
        <name>L-glutamine</name>
        <dbReference type="ChEBI" id="CHEBI:58359"/>
    </ligand>
</feature>
<evidence type="ECO:0000256" key="6">
    <source>
        <dbReference type="ARBA" id="ARBA00022962"/>
    </source>
</evidence>
<feature type="binding site" evidence="8">
    <location>
        <position position="238"/>
    </location>
    <ligand>
        <name>L-glutamine</name>
        <dbReference type="ChEBI" id="CHEBI:58359"/>
    </ligand>
</feature>
<comment type="function">
    <text evidence="8">Small subunit of the glutamine-dependent carbamoyl phosphate synthetase (CPSase). CPSase catalyzes the formation of carbamoyl phosphate from the ammonia moiety of glutamine, carbonate, and phosphate donated by ATP, constituting the first step of 2 biosynthetic pathways, one leading to arginine and/or urea and the other to pyrimidine nucleotides. The small subunit (glutamine amidotransferase) binds and cleaves glutamine to supply the large subunit with the substrate ammonia.</text>
</comment>
<dbReference type="InterPro" id="IPR036480">
    <property type="entry name" value="CarbP_synth_ssu_N_sf"/>
</dbReference>
<dbReference type="SUPFAM" id="SSF52021">
    <property type="entry name" value="Carbamoyl phosphate synthetase, small subunit N-terminal domain"/>
    <property type="match status" value="1"/>
</dbReference>
<dbReference type="InterPro" id="IPR029062">
    <property type="entry name" value="Class_I_gatase-like"/>
</dbReference>
<dbReference type="HAMAP" id="MF_01209">
    <property type="entry name" value="CPSase_S_chain"/>
    <property type="match status" value="1"/>
</dbReference>
<keyword evidence="4 8" id="KW-0547">Nucleotide-binding</keyword>
<dbReference type="Pfam" id="PF00988">
    <property type="entry name" value="CPSase_sm_chain"/>
    <property type="match status" value="1"/>
</dbReference>
<feature type="active site" description="Nucleophile" evidence="8">
    <location>
        <position position="264"/>
    </location>
</feature>
<dbReference type="InterPro" id="IPR017926">
    <property type="entry name" value="GATASE"/>
</dbReference>
<dbReference type="UniPathway" id="UPA00070">
    <property type="reaction ID" value="UER00115"/>
</dbReference>
<dbReference type="GO" id="GO:0006526">
    <property type="term" value="P:L-arginine biosynthetic process"/>
    <property type="evidence" value="ECO:0007669"/>
    <property type="project" value="UniProtKB-UniRule"/>
</dbReference>
<feature type="region of interest" description="CPSase" evidence="8">
    <location>
        <begin position="1"/>
        <end position="185"/>
    </location>
</feature>
<feature type="active site" evidence="8">
    <location>
        <position position="350"/>
    </location>
</feature>
<organism evidence="10 11">
    <name type="scientific">Candidatus Daviesbacteria bacterium RIFCSPHIGHO2_01_FULL_41_23</name>
    <dbReference type="NCBI Taxonomy" id="1797764"/>
    <lineage>
        <taxon>Bacteria</taxon>
        <taxon>Candidatus Daviesiibacteriota</taxon>
    </lineage>
</organism>
<comment type="catalytic activity">
    <reaction evidence="8">
        <text>L-glutamine + H2O = L-glutamate + NH4(+)</text>
        <dbReference type="Rhea" id="RHEA:15889"/>
        <dbReference type="ChEBI" id="CHEBI:15377"/>
        <dbReference type="ChEBI" id="CHEBI:28938"/>
        <dbReference type="ChEBI" id="CHEBI:29985"/>
        <dbReference type="ChEBI" id="CHEBI:58359"/>
    </reaction>
</comment>
<dbReference type="PANTHER" id="PTHR43418">
    <property type="entry name" value="MULTIFUNCTIONAL TRYPTOPHAN BIOSYNTHESIS PROTEIN-RELATED"/>
    <property type="match status" value="1"/>
</dbReference>
<dbReference type="Gene3D" id="3.50.30.20">
    <property type="entry name" value="Carbamoyl-phosphate synthase small subunit, N-terminal domain"/>
    <property type="match status" value="1"/>
</dbReference>
<dbReference type="InterPro" id="IPR006274">
    <property type="entry name" value="CarbamoylP_synth_ssu"/>
</dbReference>
<keyword evidence="6 8" id="KW-0315">Glutamine amidotransferase</keyword>
<dbReference type="PRINTS" id="PR00096">
    <property type="entry name" value="GATASE"/>
</dbReference>
<dbReference type="SUPFAM" id="SSF52317">
    <property type="entry name" value="Class I glutamine amidotransferase-like"/>
    <property type="match status" value="1"/>
</dbReference>
<dbReference type="InterPro" id="IPR035686">
    <property type="entry name" value="CPSase_GATase1"/>
</dbReference>
<dbReference type="GO" id="GO:0005524">
    <property type="term" value="F:ATP binding"/>
    <property type="evidence" value="ECO:0007669"/>
    <property type="project" value="UniProtKB-UniRule"/>
</dbReference>
<keyword evidence="5 8" id="KW-0067">ATP-binding</keyword>
<sequence>MIGKLTLSDGTVFLGESFGKEVSTSGEVVFNTGMVGYPESLTDPSYFGQILVLTYPLQGNYGVPGKDFWESKKIQVKGVVVQNYIPNPSHFESQKTLGQWLKDEGIPALQGIDTRALTIKLREHGVMLGRMETNGQWTMDNGQWKHKKNSQLSIVNSQFEIYDPNSENILPYVSTKKVEVYGTGKKNIVLIDCGAKENIVRSLIKRKVRVTKVPWDFNPLVSPAIAGFDGVLVSNGPGDPKQAKETIETVRQLLVAGIPTFGICLGSQILSLAAGGETFKLKFGHRSQNQPVQDVISKKAVITSQNHGFAVDMKSVGKDWTEWFVNLNDGTNEGVRHKSKPFMAVQFHPEASPGPTEGGYLFDEFLGYL</sequence>
<dbReference type="Proteomes" id="UP000176336">
    <property type="component" value="Unassembled WGS sequence"/>
</dbReference>
<comment type="caution">
    <text evidence="10">The sequence shown here is derived from an EMBL/GenBank/DDBJ whole genome shotgun (WGS) entry which is preliminary data.</text>
</comment>
<reference evidence="10 11" key="1">
    <citation type="journal article" date="2016" name="Nat. Commun.">
        <title>Thousands of microbial genomes shed light on interconnected biogeochemical processes in an aquifer system.</title>
        <authorList>
            <person name="Anantharaman K."/>
            <person name="Brown C.T."/>
            <person name="Hug L.A."/>
            <person name="Sharon I."/>
            <person name="Castelle C.J."/>
            <person name="Probst A.J."/>
            <person name="Thomas B.C."/>
            <person name="Singh A."/>
            <person name="Wilkins M.J."/>
            <person name="Karaoz U."/>
            <person name="Brodie E.L."/>
            <person name="Williams K.H."/>
            <person name="Hubbard S.S."/>
            <person name="Banfield J.F."/>
        </authorList>
    </citation>
    <scope>NUCLEOTIDE SEQUENCE [LARGE SCALE GENOMIC DNA]</scope>
</reference>
<dbReference type="NCBIfam" id="NF009475">
    <property type="entry name" value="PRK12838.1"/>
    <property type="match status" value="1"/>
</dbReference>
<protein>
    <recommendedName>
        <fullName evidence="8">Carbamoyl phosphate synthase small chain</fullName>
        <ecNumber evidence="8">6.3.5.5</ecNumber>
    </recommendedName>
    <alternativeName>
        <fullName evidence="8">Carbamoyl phosphate synthetase glutamine chain</fullName>
    </alternativeName>
</protein>
<feature type="binding site" evidence="8">
    <location>
        <position position="236"/>
    </location>
    <ligand>
        <name>L-glutamine</name>
        <dbReference type="ChEBI" id="CHEBI:58359"/>
    </ligand>
</feature>
<comment type="similarity">
    <text evidence="2 8">Belongs to the CarA family.</text>
</comment>
<dbReference type="GO" id="GO:0006541">
    <property type="term" value="P:glutamine metabolic process"/>
    <property type="evidence" value="ECO:0007669"/>
    <property type="project" value="InterPro"/>
</dbReference>
<comment type="pathway">
    <text evidence="8">Pyrimidine metabolism; UMP biosynthesis via de novo pathway; (S)-dihydroorotate from bicarbonate: step 1/3.</text>
</comment>
<comment type="catalytic activity">
    <reaction evidence="7 8">
        <text>hydrogencarbonate + L-glutamine + 2 ATP + H2O = carbamoyl phosphate + L-glutamate + 2 ADP + phosphate + 2 H(+)</text>
        <dbReference type="Rhea" id="RHEA:18633"/>
        <dbReference type="ChEBI" id="CHEBI:15377"/>
        <dbReference type="ChEBI" id="CHEBI:15378"/>
        <dbReference type="ChEBI" id="CHEBI:17544"/>
        <dbReference type="ChEBI" id="CHEBI:29985"/>
        <dbReference type="ChEBI" id="CHEBI:30616"/>
        <dbReference type="ChEBI" id="CHEBI:43474"/>
        <dbReference type="ChEBI" id="CHEBI:58228"/>
        <dbReference type="ChEBI" id="CHEBI:58359"/>
        <dbReference type="ChEBI" id="CHEBI:456216"/>
        <dbReference type="EC" id="6.3.5.5"/>
    </reaction>
</comment>
<evidence type="ECO:0000256" key="3">
    <source>
        <dbReference type="ARBA" id="ARBA00022598"/>
    </source>
</evidence>
<dbReference type="InterPro" id="IPR002474">
    <property type="entry name" value="CarbamoylP_synth_ssu_N"/>
</dbReference>
<feature type="binding site" evidence="8">
    <location>
        <position position="265"/>
    </location>
    <ligand>
        <name>L-glutamine</name>
        <dbReference type="ChEBI" id="CHEBI:58359"/>
    </ligand>
</feature>
<accession>A0A1F5IQX2</accession>
<feature type="binding site" evidence="8">
    <location>
        <position position="45"/>
    </location>
    <ligand>
        <name>L-glutamine</name>
        <dbReference type="ChEBI" id="CHEBI:58359"/>
    </ligand>
</feature>
<name>A0A1F5IQX2_9BACT</name>
<dbReference type="AlphaFoldDB" id="A0A1F5IQX2"/>
<evidence type="ECO:0000313" key="11">
    <source>
        <dbReference type="Proteomes" id="UP000176336"/>
    </source>
</evidence>
<feature type="active site" evidence="8">
    <location>
        <position position="348"/>
    </location>
</feature>
<feature type="domain" description="Carbamoyl-phosphate synthase small subunit N-terminal" evidence="9">
    <location>
        <begin position="1"/>
        <end position="132"/>
    </location>
</feature>
<dbReference type="InterPro" id="IPR050472">
    <property type="entry name" value="Anth_synth/Amidotransfase"/>
</dbReference>
<dbReference type="UniPathway" id="UPA00068">
    <property type="reaction ID" value="UER00171"/>
</dbReference>
<dbReference type="PRINTS" id="PR00097">
    <property type="entry name" value="ANTSNTHASEII"/>
</dbReference>
<keyword evidence="8" id="KW-0665">Pyrimidine biosynthesis</keyword>
<comment type="pathway">
    <text evidence="1 8">Amino-acid biosynthesis; L-arginine biosynthesis; carbamoyl phosphate from bicarbonate: step 1/1.</text>
</comment>
<dbReference type="PRINTS" id="PR00099">
    <property type="entry name" value="CPSGATASE"/>
</dbReference>
<dbReference type="CDD" id="cd01744">
    <property type="entry name" value="GATase1_CPSase"/>
    <property type="match status" value="1"/>
</dbReference>
<dbReference type="EMBL" id="MFCR01000010">
    <property type="protein sequence ID" value="OGE18749.1"/>
    <property type="molecule type" value="Genomic_DNA"/>
</dbReference>
<evidence type="ECO:0000256" key="5">
    <source>
        <dbReference type="ARBA" id="ARBA00022840"/>
    </source>
</evidence>
<comment type="subunit">
    <text evidence="8">Composed of two chains; the small (or glutamine) chain promotes the hydrolysis of glutamine to ammonia, which is used by the large (or ammonia) chain to synthesize carbamoyl phosphate. Tetramer of heterodimers (alpha,beta)4.</text>
</comment>
<proteinExistence type="inferred from homology"/>
<evidence type="ECO:0000259" key="9">
    <source>
        <dbReference type="SMART" id="SM01097"/>
    </source>
</evidence>
<dbReference type="GO" id="GO:0004088">
    <property type="term" value="F:carbamoyl-phosphate synthase (glutamine-hydrolyzing) activity"/>
    <property type="evidence" value="ECO:0007669"/>
    <property type="project" value="UniProtKB-UniRule"/>
</dbReference>
<feature type="binding site" evidence="8">
    <location>
        <position position="308"/>
    </location>
    <ligand>
        <name>L-glutamine</name>
        <dbReference type="ChEBI" id="CHEBI:58359"/>
    </ligand>
</feature>
<evidence type="ECO:0000256" key="7">
    <source>
        <dbReference type="ARBA" id="ARBA00048816"/>
    </source>
</evidence>
<evidence type="ECO:0000313" key="10">
    <source>
        <dbReference type="EMBL" id="OGE18749.1"/>
    </source>
</evidence>
<dbReference type="NCBIfam" id="TIGR01368">
    <property type="entry name" value="CPSaseIIsmall"/>
    <property type="match status" value="1"/>
</dbReference>
<keyword evidence="8" id="KW-0055">Arginine biosynthesis</keyword>
<keyword evidence="8" id="KW-0028">Amino-acid biosynthesis</keyword>
<evidence type="ECO:0000256" key="1">
    <source>
        <dbReference type="ARBA" id="ARBA00005077"/>
    </source>
</evidence>
<evidence type="ECO:0000256" key="8">
    <source>
        <dbReference type="HAMAP-Rule" id="MF_01209"/>
    </source>
</evidence>
<gene>
    <name evidence="8" type="primary">carA</name>
    <name evidence="10" type="ORF">A2871_01910</name>
</gene>
<dbReference type="GO" id="GO:0006207">
    <property type="term" value="P:'de novo' pyrimidine nucleobase biosynthetic process"/>
    <property type="evidence" value="ECO:0007669"/>
    <property type="project" value="InterPro"/>
</dbReference>